<dbReference type="EMBL" id="OY726394">
    <property type="protein sequence ID" value="CAJ1495163.1"/>
    <property type="molecule type" value="Genomic_DNA"/>
</dbReference>
<gene>
    <name evidence="5" type="ORF">MU0083_001052</name>
</gene>
<dbReference type="NCBIfam" id="NF002017">
    <property type="entry name" value="PRK00823.1-2"/>
    <property type="match status" value="1"/>
</dbReference>
<dbReference type="Gene3D" id="3.30.1360.20">
    <property type="entry name" value="Transcriptional coactivator/pterin dehydratase"/>
    <property type="match status" value="1"/>
</dbReference>
<evidence type="ECO:0000256" key="1">
    <source>
        <dbReference type="ARBA" id="ARBA00001554"/>
    </source>
</evidence>
<dbReference type="PANTHER" id="PTHR12599:SF0">
    <property type="entry name" value="PTERIN-4-ALPHA-CARBINOLAMINE DEHYDRATASE"/>
    <property type="match status" value="1"/>
</dbReference>
<evidence type="ECO:0000256" key="2">
    <source>
        <dbReference type="ARBA" id="ARBA00006472"/>
    </source>
</evidence>
<name>A0ABN9MU05_9MYCO</name>
<dbReference type="EC" id="4.2.1.96" evidence="4"/>
<comment type="catalytic activity">
    <reaction evidence="1 4">
        <text>(4aS,6R)-4a-hydroxy-L-erythro-5,6,7,8-tetrahydrobiopterin = (6R)-L-erythro-6,7-dihydrobiopterin + H2O</text>
        <dbReference type="Rhea" id="RHEA:11920"/>
        <dbReference type="ChEBI" id="CHEBI:15377"/>
        <dbReference type="ChEBI" id="CHEBI:15642"/>
        <dbReference type="ChEBI" id="CHEBI:43120"/>
        <dbReference type="EC" id="4.2.1.96"/>
    </reaction>
</comment>
<dbReference type="GO" id="GO:0008124">
    <property type="term" value="F:4-alpha-hydroxytetrahydrobiopterin dehydratase activity"/>
    <property type="evidence" value="ECO:0007669"/>
    <property type="project" value="UniProtKB-EC"/>
</dbReference>
<keyword evidence="3 4" id="KW-0456">Lyase</keyword>
<dbReference type="InterPro" id="IPR001533">
    <property type="entry name" value="Pterin_deHydtase"/>
</dbReference>
<comment type="similarity">
    <text evidence="2 4">Belongs to the pterin-4-alpha-carbinolamine dehydratase family.</text>
</comment>
<evidence type="ECO:0000313" key="5">
    <source>
        <dbReference type="EMBL" id="CAJ1495163.1"/>
    </source>
</evidence>
<accession>A0ABN9MU05</accession>
<sequence length="94" mass="10177">MALLTDDQVHAALTGLDGWEHTDGVLRRSVTFDSFPAGIDAVRRVAECAEAADHHPDIDIRWRTVTFVLVTHSAGGITEKDVAMAGQIDRIVAP</sequence>
<protein>
    <recommendedName>
        <fullName evidence="4">Putative pterin-4-alpha-carbinolamine dehydratase</fullName>
        <shortName evidence="4">PHS</shortName>
        <ecNumber evidence="4">4.2.1.96</ecNumber>
    </recommendedName>
    <alternativeName>
        <fullName evidence="4">4-alpha-hydroxy-tetrahydropterin dehydratase</fullName>
    </alternativeName>
    <alternativeName>
        <fullName evidence="4">Pterin carbinolamine dehydratase</fullName>
        <shortName evidence="4">PCD</shortName>
    </alternativeName>
</protein>
<dbReference type="Proteomes" id="UP001190336">
    <property type="component" value="Chromosome"/>
</dbReference>
<organism evidence="5 6">
    <name type="scientific">[Mycobacterium] kokjensenii</name>
    <dbReference type="NCBI Taxonomy" id="3064287"/>
    <lineage>
        <taxon>Bacteria</taxon>
        <taxon>Bacillati</taxon>
        <taxon>Actinomycetota</taxon>
        <taxon>Actinomycetes</taxon>
        <taxon>Mycobacteriales</taxon>
        <taxon>Mycobacteriaceae</taxon>
        <taxon>Mycolicibacter</taxon>
    </lineage>
</organism>
<dbReference type="PANTHER" id="PTHR12599">
    <property type="entry name" value="PTERIN-4-ALPHA-CARBINOLAMINE DEHYDRATASE"/>
    <property type="match status" value="1"/>
</dbReference>
<dbReference type="CDD" id="cd00488">
    <property type="entry name" value="PCD_DCoH"/>
    <property type="match status" value="1"/>
</dbReference>
<dbReference type="InterPro" id="IPR036428">
    <property type="entry name" value="PCD_sf"/>
</dbReference>
<dbReference type="SUPFAM" id="SSF55248">
    <property type="entry name" value="PCD-like"/>
    <property type="match status" value="1"/>
</dbReference>
<dbReference type="Pfam" id="PF01329">
    <property type="entry name" value="Pterin_4a"/>
    <property type="match status" value="1"/>
</dbReference>
<dbReference type="HAMAP" id="MF_00434">
    <property type="entry name" value="Pterin_4_alpha"/>
    <property type="match status" value="1"/>
</dbReference>
<keyword evidence="6" id="KW-1185">Reference proteome</keyword>
<evidence type="ECO:0000313" key="6">
    <source>
        <dbReference type="Proteomes" id="UP001190336"/>
    </source>
</evidence>
<proteinExistence type="inferred from homology"/>
<evidence type="ECO:0000256" key="3">
    <source>
        <dbReference type="ARBA" id="ARBA00023239"/>
    </source>
</evidence>
<evidence type="ECO:0000256" key="4">
    <source>
        <dbReference type="HAMAP-Rule" id="MF_00434"/>
    </source>
</evidence>
<dbReference type="RefSeq" id="WP_308476002.1">
    <property type="nucleotide sequence ID" value="NZ_OY726394.1"/>
</dbReference>
<reference evidence="5 6" key="1">
    <citation type="submission" date="2023-08" db="EMBL/GenBank/DDBJ databases">
        <authorList>
            <person name="Folkvardsen B D."/>
            <person name="Norman A."/>
        </authorList>
    </citation>
    <scope>NUCLEOTIDE SEQUENCE [LARGE SCALE GENOMIC DNA]</scope>
    <source>
        <strain evidence="5 6">Mu0083</strain>
    </source>
</reference>